<reference evidence="3 4" key="1">
    <citation type="submission" date="2022-03" db="EMBL/GenBank/DDBJ databases">
        <title>Mucilaginibacter sp. isolated from the gut of Protaetia brevitarsis seulensis larvae.</title>
        <authorList>
            <person name="Won M."/>
            <person name="Kim S.-J."/>
            <person name="Kwon S.-W."/>
        </authorList>
    </citation>
    <scope>NUCLEOTIDE SEQUENCE [LARGE SCALE GENOMIC DNA]</scope>
    <source>
        <strain evidence="3 4">CFWR-12</strain>
    </source>
</reference>
<protein>
    <recommendedName>
        <fullName evidence="5">Lipoprotein</fullName>
    </recommendedName>
</protein>
<name>A0ABY4BYV2_9MICO</name>
<feature type="signal peptide" evidence="2">
    <location>
        <begin position="1"/>
        <end position="31"/>
    </location>
</feature>
<keyword evidence="4" id="KW-1185">Reference proteome</keyword>
<evidence type="ECO:0008006" key="5">
    <source>
        <dbReference type="Google" id="ProtNLM"/>
    </source>
</evidence>
<gene>
    <name evidence="3" type="ORF">MTO99_00785</name>
</gene>
<dbReference type="RefSeq" id="WP_243556122.1">
    <property type="nucleotide sequence ID" value="NZ_CP094528.1"/>
</dbReference>
<keyword evidence="2" id="KW-0732">Signal</keyword>
<feature type="compositionally biased region" description="Basic and acidic residues" evidence="1">
    <location>
        <begin position="44"/>
        <end position="56"/>
    </location>
</feature>
<dbReference type="EMBL" id="CP094528">
    <property type="protein sequence ID" value="UOE44362.1"/>
    <property type="molecule type" value="Genomic_DNA"/>
</dbReference>
<proteinExistence type="predicted"/>
<evidence type="ECO:0000313" key="4">
    <source>
        <dbReference type="Proteomes" id="UP000832097"/>
    </source>
</evidence>
<dbReference type="PROSITE" id="PS51257">
    <property type="entry name" value="PROKAR_LIPOPROTEIN"/>
    <property type="match status" value="1"/>
</dbReference>
<evidence type="ECO:0000313" key="3">
    <source>
        <dbReference type="EMBL" id="UOE44362.1"/>
    </source>
</evidence>
<feature type="chain" id="PRO_5045070911" description="Lipoprotein" evidence="2">
    <location>
        <begin position="32"/>
        <end position="173"/>
    </location>
</feature>
<dbReference type="Proteomes" id="UP000832097">
    <property type="component" value="Chromosome"/>
</dbReference>
<evidence type="ECO:0000256" key="1">
    <source>
        <dbReference type="SAM" id="MobiDB-lite"/>
    </source>
</evidence>
<feature type="region of interest" description="Disordered" evidence="1">
    <location>
        <begin position="29"/>
        <end position="64"/>
    </location>
</feature>
<organism evidence="3 4">
    <name type="scientific">Agromyces larvae</name>
    <dbReference type="NCBI Taxonomy" id="2929802"/>
    <lineage>
        <taxon>Bacteria</taxon>
        <taxon>Bacillati</taxon>
        <taxon>Actinomycetota</taxon>
        <taxon>Actinomycetes</taxon>
        <taxon>Micrococcales</taxon>
        <taxon>Microbacteriaceae</taxon>
        <taxon>Agromyces</taxon>
    </lineage>
</organism>
<accession>A0ABY4BYV2</accession>
<sequence>MPSRRAATTLVFAGLALGSLLFTGCAGPADAESTSAGASSAEKPSSKDATAEKESADDATDAATTEEDCLAFQSALTDSATALQEGMSEYSTDPAAAVATLKDFQGTFDAAVADLSDADVKAVGADASAKLADVIGALEGGVADPANLDMTAYLEKVTAMTESFGAIGEVCAA</sequence>
<feature type="compositionally biased region" description="Low complexity" evidence="1">
    <location>
        <begin position="29"/>
        <end position="41"/>
    </location>
</feature>
<evidence type="ECO:0000256" key="2">
    <source>
        <dbReference type="SAM" id="SignalP"/>
    </source>
</evidence>